<evidence type="ECO:0000259" key="1">
    <source>
        <dbReference type="Pfam" id="PF06634"/>
    </source>
</evidence>
<dbReference type="GO" id="GO:0032259">
    <property type="term" value="P:methylation"/>
    <property type="evidence" value="ECO:0007669"/>
    <property type="project" value="InterPro"/>
</dbReference>
<dbReference type="Gene3D" id="3.40.50.150">
    <property type="entry name" value="Vaccinia Virus protein VP39"/>
    <property type="match status" value="1"/>
</dbReference>
<dbReference type="InterPro" id="IPR002052">
    <property type="entry name" value="DNA_methylase_N6_adenine_CS"/>
</dbReference>
<name>A0A919RMU3_9ACTN</name>
<proteinExistence type="predicted"/>
<accession>A0A919RMU3</accession>
<reference evidence="2" key="1">
    <citation type="submission" date="2021-01" db="EMBL/GenBank/DDBJ databases">
        <title>Whole genome shotgun sequence of Sinosporangium siamense NBRC 109515.</title>
        <authorList>
            <person name="Komaki H."/>
            <person name="Tamura T."/>
        </authorList>
    </citation>
    <scope>NUCLEOTIDE SEQUENCE</scope>
    <source>
        <strain evidence="2">NBRC 109515</strain>
    </source>
</reference>
<sequence length="916" mass="100055">MSQGTNGEYRRKLIDVTLPLTQISYASIAYKERKVGTIKNLHKWFAPMPTPALRALIFASLVDDPGPGKERDDLIEFVKELVPFDGTAPSDDILRRARRLIAASNPELPTVMDPFAGGGSTIVEALRLGLPAVSSDLNPVAALVTRALGELLPPVALTPAISKSNDAARMRDLPYDGFADDLRHYAAIVQEKVKERVGPYYPVLEGGEPVAWLWARTAPCTNPMCEVRVPLFGSPWLSKQRGREATVEAVVNGDKIQFVVHQGKEGPAKATKGAGRAQFACPKCSSPLGEKELRAAGQSGDLGLQLMAYCMDTKSGRTFVSPSAELERSFDVEVPDDLDEIEIGSNTRDFRTGLYGLRRHIDLYTPRQLAVLAAFADDVAEVYDQILIDGGSVEQARAITTLLGICVSKMAQANSSLVRWRTRLGPSKPEPGFGTQAMPMLWDFAEAYPFGESVGSWSAQITSVIGVLKSLPIGVESGRVVQVDARRAGDLVRPGTALIVTDPPYFGQINYADLSDYFYLWLRRALHDIHPDLFGTIATPKSVELVANPARHEGSKEKAQQYFIDGFTEVFTSLQKASRSDLPIVVAYAAKQDDSEGAGAVSSAWVSLLQAVLTSELSVVGTMPIDSTMSTRQVSQGANALASYIILICRPRQADDVADKSSFLTQLQEELPDAIEALRKGGVSPLDMGQAAIGPGMRIFSGYKEVLQPDGKPMTVREALIEIDKAATAIIDGEEAEFDAPTRFALKWFRQFAFDRGAYGDADVVLRQTGTAIRDLVEAGIVSNTPRSTVCLLDFDELPANYDPVKDNRISHWEVAMHLAKCFKEQGIDGAARLVAGVRGRTDAAISLDRVNRLVHRLFKISDRKYQKTATMFNELGTAWPDIMTAAQNVSPERYVTPEIDDLFSSFEEEAEDDDD</sequence>
<keyword evidence="3" id="KW-1185">Reference proteome</keyword>
<dbReference type="GO" id="GO:0008168">
    <property type="term" value="F:methyltransferase activity"/>
    <property type="evidence" value="ECO:0007669"/>
    <property type="project" value="InterPro"/>
</dbReference>
<comment type="caution">
    <text evidence="2">The sequence shown here is derived from an EMBL/GenBank/DDBJ whole genome shotgun (WGS) entry which is preliminary data.</text>
</comment>
<dbReference type="Pfam" id="PF06634">
    <property type="entry name" value="DUF1156"/>
    <property type="match status" value="1"/>
</dbReference>
<dbReference type="InterPro" id="IPR029063">
    <property type="entry name" value="SAM-dependent_MTases_sf"/>
</dbReference>
<gene>
    <name evidence="2" type="ORF">Ssi02_51300</name>
</gene>
<organism evidence="2 3">
    <name type="scientific">Sinosporangium siamense</name>
    <dbReference type="NCBI Taxonomy" id="1367973"/>
    <lineage>
        <taxon>Bacteria</taxon>
        <taxon>Bacillati</taxon>
        <taxon>Actinomycetota</taxon>
        <taxon>Actinomycetes</taxon>
        <taxon>Streptosporangiales</taxon>
        <taxon>Streptosporangiaceae</taxon>
        <taxon>Sinosporangium</taxon>
    </lineage>
</organism>
<feature type="domain" description="DUF1156" evidence="1">
    <location>
        <begin position="18"/>
        <end position="69"/>
    </location>
</feature>
<protein>
    <recommendedName>
        <fullName evidence="1">DUF1156 domain-containing protein</fullName>
    </recommendedName>
</protein>
<dbReference type="PROSITE" id="PS00092">
    <property type="entry name" value="N6_MTASE"/>
    <property type="match status" value="1"/>
</dbReference>
<evidence type="ECO:0000313" key="2">
    <source>
        <dbReference type="EMBL" id="GII94899.1"/>
    </source>
</evidence>
<dbReference type="EMBL" id="BOOW01000031">
    <property type="protein sequence ID" value="GII94899.1"/>
    <property type="molecule type" value="Genomic_DNA"/>
</dbReference>
<dbReference type="GO" id="GO:0003676">
    <property type="term" value="F:nucleic acid binding"/>
    <property type="evidence" value="ECO:0007669"/>
    <property type="project" value="InterPro"/>
</dbReference>
<dbReference type="SUPFAM" id="SSF53335">
    <property type="entry name" value="S-adenosyl-L-methionine-dependent methyltransferases"/>
    <property type="match status" value="1"/>
</dbReference>
<dbReference type="Proteomes" id="UP000606172">
    <property type="component" value="Unassembled WGS sequence"/>
</dbReference>
<dbReference type="AlphaFoldDB" id="A0A919RMU3"/>
<dbReference type="InterPro" id="IPR009537">
    <property type="entry name" value="DUF1156"/>
</dbReference>
<evidence type="ECO:0000313" key="3">
    <source>
        <dbReference type="Proteomes" id="UP000606172"/>
    </source>
</evidence>
<dbReference type="RefSeq" id="WP_204029820.1">
    <property type="nucleotide sequence ID" value="NZ_BOOW01000031.1"/>
</dbReference>